<dbReference type="AlphaFoldDB" id="A0AAC9IXF9"/>
<reference evidence="2 3" key="1">
    <citation type="submission" date="2016-11" db="EMBL/GenBank/DDBJ databases">
        <title>Complete genome sequencing of Virgibacillus halodenitrificans PDB-F2.</title>
        <authorList>
            <person name="Sun Z."/>
            <person name="Zhou Y."/>
            <person name="Li H."/>
        </authorList>
    </citation>
    <scope>NUCLEOTIDE SEQUENCE [LARGE SCALE GENOMIC DNA]</scope>
    <source>
        <strain evidence="2 3">PDB-F2</strain>
    </source>
</reference>
<evidence type="ECO:0000313" key="3">
    <source>
        <dbReference type="Proteomes" id="UP000182945"/>
    </source>
</evidence>
<feature type="transmembrane region" description="Helical" evidence="1">
    <location>
        <begin position="117"/>
        <end position="135"/>
    </location>
</feature>
<feature type="transmembrane region" description="Helical" evidence="1">
    <location>
        <begin position="12"/>
        <end position="37"/>
    </location>
</feature>
<evidence type="ECO:0000256" key="1">
    <source>
        <dbReference type="SAM" id="Phobius"/>
    </source>
</evidence>
<dbReference type="GeneID" id="71514080"/>
<evidence type="ECO:0000313" key="2">
    <source>
        <dbReference type="EMBL" id="APC47886.1"/>
    </source>
</evidence>
<feature type="transmembrane region" description="Helical" evidence="1">
    <location>
        <begin position="86"/>
        <end position="105"/>
    </location>
</feature>
<protein>
    <submittedName>
        <fullName evidence="2">Uncharacterized protein</fullName>
    </submittedName>
</protein>
<dbReference type="KEGG" id="vhl:BME96_06750"/>
<keyword evidence="1" id="KW-1133">Transmembrane helix</keyword>
<sequence length="142" mass="15662">MKQIVRLITTAIIAGVILALSLKIIQITTGNPAYILLFNMDYIPVLKQWNDVPGAGMLFHFITCIVSVIGLFYILKLFNWEKVASLYVAVYTIGGGILFFLSALTETPPAYTNAAAWFYWTIGHAIFGVTVGLLIKSISSKQ</sequence>
<keyword evidence="1" id="KW-0812">Transmembrane</keyword>
<name>A0AAC9IXF9_VIRHA</name>
<feature type="transmembrane region" description="Helical" evidence="1">
    <location>
        <begin position="57"/>
        <end position="74"/>
    </location>
</feature>
<proteinExistence type="predicted"/>
<gene>
    <name evidence="2" type="ORF">BME96_06750</name>
</gene>
<keyword evidence="1" id="KW-0472">Membrane</keyword>
<dbReference type="Proteomes" id="UP000182945">
    <property type="component" value="Chromosome"/>
</dbReference>
<accession>A0AAC9IXF9</accession>
<dbReference type="EMBL" id="CP017962">
    <property type="protein sequence ID" value="APC47886.1"/>
    <property type="molecule type" value="Genomic_DNA"/>
</dbReference>
<organism evidence="2 3">
    <name type="scientific">Virgibacillus halodenitrificans</name>
    <name type="common">Bacillus halodenitrificans</name>
    <dbReference type="NCBI Taxonomy" id="1482"/>
    <lineage>
        <taxon>Bacteria</taxon>
        <taxon>Bacillati</taxon>
        <taxon>Bacillota</taxon>
        <taxon>Bacilli</taxon>
        <taxon>Bacillales</taxon>
        <taxon>Bacillaceae</taxon>
        <taxon>Virgibacillus</taxon>
    </lineage>
</organism>
<dbReference type="RefSeq" id="WP_071648721.1">
    <property type="nucleotide sequence ID" value="NZ_CP017962.1"/>
</dbReference>